<proteinExistence type="predicted"/>
<gene>
    <name evidence="1" type="ORF">KK2020170_07350</name>
</gene>
<reference evidence="1 2" key="1">
    <citation type="submission" date="2021-06" db="EMBL/GenBank/DDBJ databases">
        <title>Whole genome sequences of Flavobacterium sp. KK2020170 and assembly.</title>
        <authorList>
            <person name="Kitahara K."/>
            <person name="Miyoshi S."/>
            <person name="Uesaka K."/>
        </authorList>
    </citation>
    <scope>NUCLEOTIDE SEQUENCE [LARGE SCALE GENOMIC DNA]</scope>
    <source>
        <strain evidence="1 2">KK2020170</strain>
    </source>
</reference>
<organism evidence="1 2">
    <name type="scientific">Flavobacterium okayamense</name>
    <dbReference type="NCBI Taxonomy" id="2830782"/>
    <lineage>
        <taxon>Bacteria</taxon>
        <taxon>Pseudomonadati</taxon>
        <taxon>Bacteroidota</taxon>
        <taxon>Flavobacteriia</taxon>
        <taxon>Flavobacteriales</taxon>
        <taxon>Flavobacteriaceae</taxon>
        <taxon>Flavobacterium</taxon>
    </lineage>
</organism>
<sequence length="178" mass="19837">MIGCDESNTEFQNIYNNILQDPNSYDDVSIDLEVHEITISLSSTKNICKIGYQSQHSNSTIPYTIEIFDNTNNQIVYSGSHLFSQLNTSYVTLNSPITLNANNSYSIRRIQNIISTDLSDLLGRYVFVNDLSNPGTTNILPATSGFLTIESSSSYSIGSTSNNQYLDSLVYIDIVFEN</sequence>
<evidence type="ECO:0000313" key="1">
    <source>
        <dbReference type="EMBL" id="BCY27867.1"/>
    </source>
</evidence>
<accession>A0ABN6HWQ9</accession>
<dbReference type="Proteomes" id="UP000825258">
    <property type="component" value="Chromosome"/>
</dbReference>
<evidence type="ECO:0000313" key="2">
    <source>
        <dbReference type="Proteomes" id="UP000825258"/>
    </source>
</evidence>
<protein>
    <submittedName>
        <fullName evidence="1">Uncharacterized protein</fullName>
    </submittedName>
</protein>
<keyword evidence="2" id="KW-1185">Reference proteome</keyword>
<name>A0ABN6HWQ9_9FLAO</name>
<dbReference type="EMBL" id="AP024749">
    <property type="protein sequence ID" value="BCY27867.1"/>
    <property type="molecule type" value="Genomic_DNA"/>
</dbReference>